<proteinExistence type="predicted"/>
<name>A0A317NMD1_9NOCA</name>
<reference evidence="1 2" key="1">
    <citation type="submission" date="2018-05" db="EMBL/GenBank/DDBJ databases">
        <title>Genomic Encyclopedia of Type Strains, Phase IV (KMG-IV): sequencing the most valuable type-strain genomes for metagenomic binning, comparative biology and taxonomic classification.</title>
        <authorList>
            <person name="Goeker M."/>
        </authorList>
    </citation>
    <scope>NUCLEOTIDE SEQUENCE [LARGE SCALE GENOMIC DNA]</scope>
    <source>
        <strain evidence="1 2">DSM 44717</strain>
    </source>
</reference>
<protein>
    <submittedName>
        <fullName evidence="1">Uncharacterized protein</fullName>
    </submittedName>
</protein>
<accession>A0A317NMD1</accession>
<gene>
    <name evidence="1" type="ORF">DFR69_104594</name>
</gene>
<sequence length="170" mass="18977">MTLSRPERIDLLLTRPHRQDREPAPREQLNSIGQIEQTVVDAAIAMLAPGQKFALLWSLQVGGNTVAGVQVKERDGTVTNLEPPTEVLEYLTDHKRLSYDPAVGAWLSAEIFIAGPTRYKATFSTTTVADWMPEVSVDELRAEFVAYPRPAAEIPDWAKTQLDWTTRMTG</sequence>
<keyword evidence="2" id="KW-1185">Reference proteome</keyword>
<dbReference type="EMBL" id="QGTL01000004">
    <property type="protein sequence ID" value="PWV76486.1"/>
    <property type="molecule type" value="Genomic_DNA"/>
</dbReference>
<evidence type="ECO:0000313" key="2">
    <source>
        <dbReference type="Proteomes" id="UP000246410"/>
    </source>
</evidence>
<dbReference type="RefSeq" id="WP_110038089.1">
    <property type="nucleotide sequence ID" value="NZ_QGTL01000004.1"/>
</dbReference>
<evidence type="ECO:0000313" key="1">
    <source>
        <dbReference type="EMBL" id="PWV76486.1"/>
    </source>
</evidence>
<dbReference type="Proteomes" id="UP000246410">
    <property type="component" value="Unassembled WGS sequence"/>
</dbReference>
<dbReference type="InterPro" id="IPR036170">
    <property type="entry name" value="YezG-like_sf"/>
</dbReference>
<comment type="caution">
    <text evidence="1">The sequence shown here is derived from an EMBL/GenBank/DDBJ whole genome shotgun (WGS) entry which is preliminary data.</text>
</comment>
<dbReference type="SUPFAM" id="SSF160424">
    <property type="entry name" value="BH3703-like"/>
    <property type="match status" value="1"/>
</dbReference>
<dbReference type="AlphaFoldDB" id="A0A317NMD1"/>
<organism evidence="1 2">
    <name type="scientific">Nocardia neocaledoniensis</name>
    <dbReference type="NCBI Taxonomy" id="236511"/>
    <lineage>
        <taxon>Bacteria</taxon>
        <taxon>Bacillati</taxon>
        <taxon>Actinomycetota</taxon>
        <taxon>Actinomycetes</taxon>
        <taxon>Mycobacteriales</taxon>
        <taxon>Nocardiaceae</taxon>
        <taxon>Nocardia</taxon>
    </lineage>
</organism>